<keyword evidence="3" id="KW-0093">Biotin biosynthesis</keyword>
<reference evidence="9 10" key="1">
    <citation type="journal article" date="2014" name="Arch. Microbiol.">
        <title>Arthrobacter enclensis sp. nov., isolated from sediment sample.</title>
        <authorList>
            <person name="Dastager S.G."/>
            <person name="Liu Q."/>
            <person name="Tang S.K."/>
            <person name="Krishnamurthi S."/>
            <person name="Lee J.C."/>
            <person name="Li W.J."/>
        </authorList>
    </citation>
    <scope>NUCLEOTIDE SEQUENCE [LARGE SCALE GENOMIC DNA]</scope>
    <source>
        <strain evidence="9 10">NIO-1008</strain>
    </source>
</reference>
<accession>A0A0V8I6P2</accession>
<evidence type="ECO:0000256" key="5">
    <source>
        <dbReference type="ARBA" id="ARBA00093761"/>
    </source>
</evidence>
<proteinExistence type="inferred from homology"/>
<dbReference type="Pfam" id="PF26519">
    <property type="entry name" value="BsaP"/>
    <property type="match status" value="1"/>
</dbReference>
<feature type="domain" description="Biotin synthase auxiliary protein C-terminal" evidence="8">
    <location>
        <begin position="68"/>
        <end position="88"/>
    </location>
</feature>
<name>A0A0V8I6P2_9MICC</name>
<evidence type="ECO:0000256" key="3">
    <source>
        <dbReference type="ARBA" id="ARBA00022756"/>
    </source>
</evidence>
<evidence type="ECO:0000256" key="6">
    <source>
        <dbReference type="ARBA" id="ARBA00093780"/>
    </source>
</evidence>
<dbReference type="Proteomes" id="UP000053199">
    <property type="component" value="Unassembled WGS sequence"/>
</dbReference>
<comment type="caution">
    <text evidence="9">The sequence shown here is derived from an EMBL/GenBank/DDBJ whole genome shotgun (WGS) entry which is preliminary data.</text>
</comment>
<evidence type="ECO:0000313" key="10">
    <source>
        <dbReference type="Proteomes" id="UP000053199"/>
    </source>
</evidence>
<dbReference type="EMBL" id="LNQM01000010">
    <property type="protein sequence ID" value="KSU70441.1"/>
    <property type="molecule type" value="Genomic_DNA"/>
</dbReference>
<dbReference type="STRING" id="993070.AS031_17790"/>
<evidence type="ECO:0000256" key="2">
    <source>
        <dbReference type="ARBA" id="ARBA00022723"/>
    </source>
</evidence>
<comment type="cofactor">
    <cofactor evidence="1">
        <name>iron-sulfur cluster</name>
        <dbReference type="ChEBI" id="CHEBI:30408"/>
    </cofactor>
</comment>
<keyword evidence="10" id="KW-1185">Reference proteome</keyword>
<keyword evidence="4" id="KW-0408">Iron</keyword>
<dbReference type="InterPro" id="IPR058605">
    <property type="entry name" value="BsaP_C"/>
</dbReference>
<evidence type="ECO:0000313" key="9">
    <source>
        <dbReference type="EMBL" id="KSU70441.1"/>
    </source>
</evidence>
<evidence type="ECO:0000256" key="4">
    <source>
        <dbReference type="ARBA" id="ARBA00023004"/>
    </source>
</evidence>
<sequence length="90" mass="9423">MTTSRTGAARGARGTYCGHCGGPCVPWTDGGGNADDGGTAAPSPAHRQCLSSLQWEPPRFCVQCGRRLKVQVTPLGWRAECSRHGPTTAP</sequence>
<dbReference type="AlphaFoldDB" id="A0A0V8I6P2"/>
<comment type="similarity">
    <text evidence="6">Belongs to the BsaP family.</text>
</comment>
<evidence type="ECO:0000256" key="1">
    <source>
        <dbReference type="ARBA" id="ARBA00001915"/>
    </source>
</evidence>
<dbReference type="RefSeq" id="WP_058269496.1">
    <property type="nucleotide sequence ID" value="NZ_FMAZ01000009.1"/>
</dbReference>
<gene>
    <name evidence="9" type="ORF">AS031_17790</name>
</gene>
<organism evidence="9 10">
    <name type="scientific">Pseudarthrobacter enclensis</name>
    <dbReference type="NCBI Taxonomy" id="993070"/>
    <lineage>
        <taxon>Bacteria</taxon>
        <taxon>Bacillati</taxon>
        <taxon>Actinomycetota</taxon>
        <taxon>Actinomycetes</taxon>
        <taxon>Micrococcales</taxon>
        <taxon>Micrococcaceae</taxon>
        <taxon>Pseudarthrobacter</taxon>
    </lineage>
</organism>
<protein>
    <recommendedName>
        <fullName evidence="7">Biotin synthase auxiliary protein</fullName>
    </recommendedName>
</protein>
<evidence type="ECO:0000259" key="8">
    <source>
        <dbReference type="Pfam" id="PF26519"/>
    </source>
</evidence>
<dbReference type="OrthoDB" id="3829284at2"/>
<evidence type="ECO:0000256" key="7">
    <source>
        <dbReference type="ARBA" id="ARBA00093796"/>
    </source>
</evidence>
<keyword evidence="2" id="KW-0479">Metal-binding</keyword>
<comment type="function">
    <text evidence="5">Required for the activity of the biotin synthase BioB.</text>
</comment>